<feature type="compositionally biased region" description="Polar residues" evidence="10">
    <location>
        <begin position="533"/>
        <end position="547"/>
    </location>
</feature>
<dbReference type="InterPro" id="IPR026742">
    <property type="entry name" value="Centrosomal_kizuma"/>
</dbReference>
<evidence type="ECO:0000256" key="8">
    <source>
        <dbReference type="ARBA" id="ARBA00024919"/>
    </source>
</evidence>
<feature type="region of interest" description="Disordered" evidence="10">
    <location>
        <begin position="670"/>
        <end position="716"/>
    </location>
</feature>
<comment type="function">
    <text evidence="8">Centrosomal protein required for establishing a robust mitotic centrosome architecture that can endure the forces that converge on the centrosomes during spindle formation. Required for stabilizing the expanded pericentriolar material around the centriole.</text>
</comment>
<evidence type="ECO:0000256" key="9">
    <source>
        <dbReference type="ARBA" id="ARBA00031153"/>
    </source>
</evidence>
<evidence type="ECO:0000256" key="10">
    <source>
        <dbReference type="SAM" id="MobiDB-lite"/>
    </source>
</evidence>
<keyword evidence="7" id="KW-0966">Cell projection</keyword>
<accession>A0A8D0T0R0</accession>
<feature type="compositionally biased region" description="Low complexity" evidence="10">
    <location>
        <begin position="753"/>
        <end position="766"/>
    </location>
</feature>
<name>A0A8D0T0R0_PIG</name>
<feature type="compositionally biased region" description="Polar residues" evidence="10">
    <location>
        <begin position="167"/>
        <end position="190"/>
    </location>
</feature>
<feature type="region of interest" description="Disordered" evidence="10">
    <location>
        <begin position="742"/>
        <end position="817"/>
    </location>
</feature>
<feature type="region of interest" description="Disordered" evidence="10">
    <location>
        <begin position="522"/>
        <end position="584"/>
    </location>
</feature>
<organism evidence="11 12">
    <name type="scientific">Sus scrofa</name>
    <name type="common">Pig</name>
    <dbReference type="NCBI Taxonomy" id="9823"/>
    <lineage>
        <taxon>Eukaryota</taxon>
        <taxon>Metazoa</taxon>
        <taxon>Chordata</taxon>
        <taxon>Craniata</taxon>
        <taxon>Vertebrata</taxon>
        <taxon>Euteleostomi</taxon>
        <taxon>Mammalia</taxon>
        <taxon>Eutheria</taxon>
        <taxon>Laurasiatheria</taxon>
        <taxon>Artiodactyla</taxon>
        <taxon>Suina</taxon>
        <taxon>Suidae</taxon>
        <taxon>Sus</taxon>
    </lineage>
</organism>
<dbReference type="GO" id="GO:0005813">
    <property type="term" value="C:centrosome"/>
    <property type="evidence" value="ECO:0007669"/>
    <property type="project" value="UniProtKB-SubCell"/>
</dbReference>
<dbReference type="AlphaFoldDB" id="A0A8D0T0R0"/>
<evidence type="ECO:0000256" key="1">
    <source>
        <dbReference type="ARBA" id="ARBA00004120"/>
    </source>
</evidence>
<dbReference type="PANTHER" id="PTHR16299:SF2">
    <property type="entry name" value="CENTROSOMAL PROTEIN KIZUNA"/>
    <property type="match status" value="1"/>
</dbReference>
<evidence type="ECO:0000256" key="7">
    <source>
        <dbReference type="ARBA" id="ARBA00023273"/>
    </source>
</evidence>
<dbReference type="Ensembl" id="ENSSSCT00025090228.1">
    <property type="protein sequence ID" value="ENSSSCP00025039534.1"/>
    <property type="gene ID" value="ENSSSCG00025064901.1"/>
</dbReference>
<evidence type="ECO:0000256" key="5">
    <source>
        <dbReference type="ARBA" id="ARBA00022490"/>
    </source>
</evidence>
<dbReference type="GO" id="GO:0007051">
    <property type="term" value="P:spindle organization"/>
    <property type="evidence" value="ECO:0007669"/>
    <property type="project" value="InterPro"/>
</dbReference>
<evidence type="ECO:0000256" key="4">
    <source>
        <dbReference type="ARBA" id="ARBA00013872"/>
    </source>
</evidence>
<dbReference type="Proteomes" id="UP000694727">
    <property type="component" value="Unplaced"/>
</dbReference>
<proteinExistence type="inferred from homology"/>
<evidence type="ECO:0000256" key="2">
    <source>
        <dbReference type="ARBA" id="ARBA00004300"/>
    </source>
</evidence>
<reference evidence="11" key="1">
    <citation type="submission" date="2025-08" db="UniProtKB">
        <authorList>
            <consortium name="Ensembl"/>
        </authorList>
    </citation>
    <scope>IDENTIFICATION</scope>
</reference>
<feature type="compositionally biased region" description="Basic and acidic residues" evidence="10">
    <location>
        <begin position="309"/>
        <end position="326"/>
    </location>
</feature>
<feature type="region of interest" description="Disordered" evidence="10">
    <location>
        <begin position="141"/>
        <end position="204"/>
    </location>
</feature>
<keyword evidence="6" id="KW-0206">Cytoskeleton</keyword>
<protein>
    <recommendedName>
        <fullName evidence="4">Centrosomal protein kizuna</fullName>
    </recommendedName>
    <alternativeName>
        <fullName evidence="9">Polo-like kinase 1 substrate 1</fullName>
    </alternativeName>
</protein>
<evidence type="ECO:0000256" key="6">
    <source>
        <dbReference type="ARBA" id="ARBA00023212"/>
    </source>
</evidence>
<keyword evidence="5" id="KW-0963">Cytoplasm</keyword>
<evidence type="ECO:0000313" key="12">
    <source>
        <dbReference type="Proteomes" id="UP000694727"/>
    </source>
</evidence>
<feature type="region of interest" description="Disordered" evidence="10">
    <location>
        <begin position="307"/>
        <end position="373"/>
    </location>
</feature>
<sequence>MHRAITPSAYLPSPDYYKRLDHLQQGLRDSEKKRLELERKLYECNPSDICRVKPKYGELKKYLKEICESEKRARTRNQEYLKRFEQIQAHLGHFTTKAELKLQELKLVMPAKINLGTAVSRGLYQPATIFMGRQMSAVSSMGDFSAEQKSPQPTKNFSIPDPHSHRQTAQRSDVTDSNVVQTNGDTQCLNKSDKTDGKTSLQIGEKMPVTASALSEEEQTHCSKIGSGACLGKSHLSEGRRSPGLYSPLQARLSPKNRTTDLKCDGSSRLEGTEAEILTRKHIEVEEERARPLVPLLSASESCASENKCSQEKHDAQEAFSDHPLHGDPGSQQPFRKLQEEQEEHSGSSSDLTVSISEDDLILETLEPQSNPADMMEEEDGIEALNLIHSEQERDALSAKKQNCIVQTVSSLDSKKESSTNLPARELSDHRDIVKEDLEAYGAAVLHQPPRLSLGGGSHEAPGRVEQASGLVRTQLGQHVATLKGHDNSSQEEVAKLSEVFPVKNMDQRMRAAAALWKHLPEEDVERSAVGSRKSSCSSPSTLNASSGVKDAEPALWLSSGPTRKEEGSNDCREESAEESEGARMPITETKAYQMLKQSTLQDSARQHEAKSQKVAAPASQLLGEQGRRAMSGRPQAVAGLGSQKGAPASKVSGLGFVTSCHWVRMNQDFSSRKQTRAGTSSPPSRMCAGNGPTDPWILPGLSPQEPPQAPSLRTSSGFWSSSGLCHLGSTSLPEGLNVGSGTFKTKTAPQIASEASFSSSEGSPLSRHENKKNLTTNLKSKAFWGESDDSNSDIEAALRPRNHNTSTDDFDDFYDL</sequence>
<comment type="similarity">
    <text evidence="3">Belongs to the kizuna family.</text>
</comment>
<evidence type="ECO:0000313" key="11">
    <source>
        <dbReference type="Ensembl" id="ENSSSCP00025039534.1"/>
    </source>
</evidence>
<evidence type="ECO:0000256" key="3">
    <source>
        <dbReference type="ARBA" id="ARBA00010767"/>
    </source>
</evidence>
<feature type="compositionally biased region" description="Polar residues" evidence="10">
    <location>
        <begin position="147"/>
        <end position="157"/>
    </location>
</feature>
<dbReference type="PANTHER" id="PTHR16299">
    <property type="entry name" value="CENTROSOMAL PROTEIN KIZUNA"/>
    <property type="match status" value="1"/>
</dbReference>
<feature type="compositionally biased region" description="Basic and acidic residues" evidence="10">
    <location>
        <begin position="563"/>
        <end position="575"/>
    </location>
</feature>
<feature type="compositionally biased region" description="Polar residues" evidence="10">
    <location>
        <begin position="742"/>
        <end position="751"/>
    </location>
</feature>
<feature type="compositionally biased region" description="Basic and acidic residues" evidence="10">
    <location>
        <begin position="337"/>
        <end position="346"/>
    </location>
</feature>
<comment type="subcellular location">
    <subcellularLocation>
        <location evidence="1">Cytoplasm</location>
        <location evidence="1">Cytoskeleton</location>
        <location evidence="1">Cilium basal body</location>
    </subcellularLocation>
    <subcellularLocation>
        <location evidence="2">Cytoplasm</location>
        <location evidence="2">Cytoskeleton</location>
        <location evidence="2">Microtubule organizing center</location>
        <location evidence="2">Centrosome</location>
    </subcellularLocation>
</comment>